<dbReference type="EMBL" id="CYGX02000004">
    <property type="protein sequence ID" value="SIT35282.1"/>
    <property type="molecule type" value="Genomic_DNA"/>
</dbReference>
<dbReference type="STRING" id="1247936.BN2475_40093"/>
<sequence>MLRSDFEPALITDSLPPARAIEQSRRGRPRKPDAQTNAQRQARWRERRKAKRNGKDSAPPDAISVTPDVNSAPWVIESERGYPLFTGTRVVCTAWLEAQPEFFVVSTHEASGTIVVRALARR</sequence>
<feature type="compositionally biased region" description="Basic and acidic residues" evidence="1">
    <location>
        <begin position="22"/>
        <end position="33"/>
    </location>
</feature>
<organism evidence="2 3">
    <name type="scientific">Paraburkholderia ribeironis</name>
    <dbReference type="NCBI Taxonomy" id="1247936"/>
    <lineage>
        <taxon>Bacteria</taxon>
        <taxon>Pseudomonadati</taxon>
        <taxon>Pseudomonadota</taxon>
        <taxon>Betaproteobacteria</taxon>
        <taxon>Burkholderiales</taxon>
        <taxon>Burkholderiaceae</taxon>
        <taxon>Paraburkholderia</taxon>
    </lineage>
</organism>
<proteinExistence type="predicted"/>
<feature type="region of interest" description="Disordered" evidence="1">
    <location>
        <begin position="1"/>
        <end position="68"/>
    </location>
</feature>
<evidence type="ECO:0000256" key="1">
    <source>
        <dbReference type="SAM" id="MobiDB-lite"/>
    </source>
</evidence>
<gene>
    <name evidence="2" type="ORF">BN2475_40093</name>
</gene>
<protein>
    <submittedName>
        <fullName evidence="2">Uncharacterized protein</fullName>
    </submittedName>
</protein>
<reference evidence="2 3" key="1">
    <citation type="submission" date="2016-12" db="EMBL/GenBank/DDBJ databases">
        <authorList>
            <person name="Song W.-J."/>
            <person name="Kurnit D.M."/>
        </authorList>
    </citation>
    <scope>NUCLEOTIDE SEQUENCE [LARGE SCALE GENOMIC DNA]</scope>
    <source>
        <strain evidence="2 3">STM7296</strain>
    </source>
</reference>
<evidence type="ECO:0000313" key="2">
    <source>
        <dbReference type="EMBL" id="SIT35282.1"/>
    </source>
</evidence>
<name>A0A1N7RJK8_9BURK</name>
<dbReference type="AlphaFoldDB" id="A0A1N7RJK8"/>
<dbReference type="Proteomes" id="UP000187012">
    <property type="component" value="Unassembled WGS sequence"/>
</dbReference>
<evidence type="ECO:0000313" key="3">
    <source>
        <dbReference type="Proteomes" id="UP000187012"/>
    </source>
</evidence>
<accession>A0A1N7RJK8</accession>
<keyword evidence="3" id="KW-1185">Reference proteome</keyword>